<protein>
    <submittedName>
        <fullName evidence="2">VOC family protein</fullName>
    </submittedName>
</protein>
<evidence type="ECO:0000313" key="3">
    <source>
        <dbReference type="Proteomes" id="UP001501599"/>
    </source>
</evidence>
<accession>A0ABN3APJ6</accession>
<reference evidence="2 3" key="1">
    <citation type="journal article" date="2019" name="Int. J. Syst. Evol. Microbiol.">
        <title>The Global Catalogue of Microorganisms (GCM) 10K type strain sequencing project: providing services to taxonomists for standard genome sequencing and annotation.</title>
        <authorList>
            <consortium name="The Broad Institute Genomics Platform"/>
            <consortium name="The Broad Institute Genome Sequencing Center for Infectious Disease"/>
            <person name="Wu L."/>
            <person name="Ma J."/>
        </authorList>
    </citation>
    <scope>NUCLEOTIDE SEQUENCE [LARGE SCALE GENOMIC DNA]</scope>
    <source>
        <strain evidence="2 3">JCM 16026</strain>
    </source>
</reference>
<dbReference type="Proteomes" id="UP001501599">
    <property type="component" value="Unassembled WGS sequence"/>
</dbReference>
<dbReference type="EMBL" id="BAAAQT010000005">
    <property type="protein sequence ID" value="GAA2173072.1"/>
    <property type="molecule type" value="Genomic_DNA"/>
</dbReference>
<dbReference type="RefSeq" id="WP_344341956.1">
    <property type="nucleotide sequence ID" value="NZ_BAAAQT010000005.1"/>
</dbReference>
<dbReference type="Gene3D" id="3.10.180.10">
    <property type="entry name" value="2,3-Dihydroxybiphenyl 1,2-Dioxygenase, domain 1"/>
    <property type="match status" value="1"/>
</dbReference>
<name>A0ABN3APJ6_9MICO</name>
<proteinExistence type="predicted"/>
<evidence type="ECO:0000313" key="2">
    <source>
        <dbReference type="EMBL" id="GAA2173072.1"/>
    </source>
</evidence>
<feature type="domain" description="VOC" evidence="1">
    <location>
        <begin position="4"/>
        <end position="129"/>
    </location>
</feature>
<dbReference type="InterPro" id="IPR037523">
    <property type="entry name" value="VOC_core"/>
</dbReference>
<comment type="caution">
    <text evidence="2">The sequence shown here is derived from an EMBL/GenBank/DDBJ whole genome shotgun (WGS) entry which is preliminary data.</text>
</comment>
<sequence length="143" mass="15211">MEPRLHFVTLATPDLDAARRFYRDGLGWQPLHDEPGEVLFLQVAPGLVLGMFDAARYDEDLLRASTTTGTSGVTLSHNVPSRDAVVDAIAALEAAGATVLKPAREGAFGGIFHGHVADPNGVVWEIAHNPGWHVADDGTVSFG</sequence>
<dbReference type="InterPro" id="IPR004360">
    <property type="entry name" value="Glyas_Fos-R_dOase_dom"/>
</dbReference>
<evidence type="ECO:0000259" key="1">
    <source>
        <dbReference type="PROSITE" id="PS51819"/>
    </source>
</evidence>
<dbReference type="PROSITE" id="PS51819">
    <property type="entry name" value="VOC"/>
    <property type="match status" value="1"/>
</dbReference>
<organism evidence="2 3">
    <name type="scientific">Agrococcus versicolor</name>
    <dbReference type="NCBI Taxonomy" id="501482"/>
    <lineage>
        <taxon>Bacteria</taxon>
        <taxon>Bacillati</taxon>
        <taxon>Actinomycetota</taxon>
        <taxon>Actinomycetes</taxon>
        <taxon>Micrococcales</taxon>
        <taxon>Microbacteriaceae</taxon>
        <taxon>Agrococcus</taxon>
    </lineage>
</organism>
<gene>
    <name evidence="2" type="ORF">GCM10009846_13540</name>
</gene>
<dbReference type="InterPro" id="IPR029068">
    <property type="entry name" value="Glyas_Bleomycin-R_OHBP_Dase"/>
</dbReference>
<dbReference type="Pfam" id="PF00903">
    <property type="entry name" value="Glyoxalase"/>
    <property type="match status" value="1"/>
</dbReference>
<keyword evidence="3" id="KW-1185">Reference proteome</keyword>
<dbReference type="SUPFAM" id="SSF54593">
    <property type="entry name" value="Glyoxalase/Bleomycin resistance protein/Dihydroxybiphenyl dioxygenase"/>
    <property type="match status" value="1"/>
</dbReference>
<dbReference type="PANTHER" id="PTHR36503:SF1">
    <property type="entry name" value="BLR2520 PROTEIN"/>
    <property type="match status" value="1"/>
</dbReference>
<dbReference type="PANTHER" id="PTHR36503">
    <property type="entry name" value="BLR2520 PROTEIN"/>
    <property type="match status" value="1"/>
</dbReference>